<gene>
    <name evidence="1" type="ORF">PENTCL1PPCAC_15326</name>
</gene>
<sequence>VRIQIGDGGTFNDIYVALQLKWDPKNHGFFTIQDMPFESIHEYGLNGSHTVNFRSSDIQMRYLPTALQPSEVFTNQDFFIVAFE</sequence>
<feature type="non-terminal residue" evidence="1">
    <location>
        <position position="1"/>
    </location>
</feature>
<evidence type="ECO:0000313" key="1">
    <source>
        <dbReference type="EMBL" id="GMS93151.1"/>
    </source>
</evidence>
<organism evidence="1 2">
    <name type="scientific">Pristionchus entomophagus</name>
    <dbReference type="NCBI Taxonomy" id="358040"/>
    <lineage>
        <taxon>Eukaryota</taxon>
        <taxon>Metazoa</taxon>
        <taxon>Ecdysozoa</taxon>
        <taxon>Nematoda</taxon>
        <taxon>Chromadorea</taxon>
        <taxon>Rhabditida</taxon>
        <taxon>Rhabditina</taxon>
        <taxon>Diplogasteromorpha</taxon>
        <taxon>Diplogasteroidea</taxon>
        <taxon>Neodiplogasteridae</taxon>
        <taxon>Pristionchus</taxon>
    </lineage>
</organism>
<evidence type="ECO:0000313" key="2">
    <source>
        <dbReference type="Proteomes" id="UP001432027"/>
    </source>
</evidence>
<reference evidence="1" key="1">
    <citation type="submission" date="2023-10" db="EMBL/GenBank/DDBJ databases">
        <title>Genome assembly of Pristionchus species.</title>
        <authorList>
            <person name="Yoshida K."/>
            <person name="Sommer R.J."/>
        </authorList>
    </citation>
    <scope>NUCLEOTIDE SEQUENCE</scope>
    <source>
        <strain evidence="1">RS0144</strain>
    </source>
</reference>
<name>A0AAV5TC68_9BILA</name>
<keyword evidence="2" id="KW-1185">Reference proteome</keyword>
<accession>A0AAV5TC68</accession>
<protein>
    <submittedName>
        <fullName evidence="1">Uncharacterized protein</fullName>
    </submittedName>
</protein>
<comment type="caution">
    <text evidence="1">The sequence shown here is derived from an EMBL/GenBank/DDBJ whole genome shotgun (WGS) entry which is preliminary data.</text>
</comment>
<dbReference type="AlphaFoldDB" id="A0AAV5TC68"/>
<feature type="non-terminal residue" evidence="1">
    <location>
        <position position="84"/>
    </location>
</feature>
<dbReference type="Proteomes" id="UP001432027">
    <property type="component" value="Unassembled WGS sequence"/>
</dbReference>
<proteinExistence type="predicted"/>
<dbReference type="EMBL" id="BTSX01000004">
    <property type="protein sequence ID" value="GMS93151.1"/>
    <property type="molecule type" value="Genomic_DNA"/>
</dbReference>